<protein>
    <recommendedName>
        <fullName evidence="4">RING-type domain-containing protein</fullName>
    </recommendedName>
</protein>
<evidence type="ECO:0000256" key="2">
    <source>
        <dbReference type="ARBA" id="ARBA00022833"/>
    </source>
</evidence>
<evidence type="ECO:0000313" key="5">
    <source>
        <dbReference type="EMBL" id="KAG8172339.1"/>
    </source>
</evidence>
<proteinExistence type="predicted"/>
<accession>A0AAV6TKG8</accession>
<feature type="domain" description="RING-type" evidence="4">
    <location>
        <begin position="173"/>
        <end position="212"/>
    </location>
</feature>
<dbReference type="PROSITE" id="PS50089">
    <property type="entry name" value="ZF_RING_2"/>
    <property type="match status" value="1"/>
</dbReference>
<evidence type="ECO:0000256" key="3">
    <source>
        <dbReference type="PROSITE-ProRule" id="PRU00175"/>
    </source>
</evidence>
<organism evidence="5 6">
    <name type="scientific">Oedothorax gibbosus</name>
    <dbReference type="NCBI Taxonomy" id="931172"/>
    <lineage>
        <taxon>Eukaryota</taxon>
        <taxon>Metazoa</taxon>
        <taxon>Ecdysozoa</taxon>
        <taxon>Arthropoda</taxon>
        <taxon>Chelicerata</taxon>
        <taxon>Arachnida</taxon>
        <taxon>Araneae</taxon>
        <taxon>Araneomorphae</taxon>
        <taxon>Entelegynae</taxon>
        <taxon>Araneoidea</taxon>
        <taxon>Linyphiidae</taxon>
        <taxon>Erigoninae</taxon>
        <taxon>Oedothorax</taxon>
    </lineage>
</organism>
<keyword evidence="1 3" id="KW-0863">Zinc-finger</keyword>
<dbReference type="Pfam" id="PF13639">
    <property type="entry name" value="zf-RING_2"/>
    <property type="match status" value="1"/>
</dbReference>
<evidence type="ECO:0000256" key="1">
    <source>
        <dbReference type="ARBA" id="ARBA00022771"/>
    </source>
</evidence>
<comment type="caution">
    <text evidence="5">The sequence shown here is derived from an EMBL/GenBank/DDBJ whole genome shotgun (WGS) entry which is preliminary data.</text>
</comment>
<dbReference type="InterPro" id="IPR001841">
    <property type="entry name" value="Znf_RING"/>
</dbReference>
<keyword evidence="1 3" id="KW-0479">Metal-binding</keyword>
<reference evidence="5 6" key="1">
    <citation type="journal article" date="2022" name="Nat. Ecol. Evol.">
        <title>A masculinizing supergene underlies an exaggerated male reproductive morph in a spider.</title>
        <authorList>
            <person name="Hendrickx F."/>
            <person name="De Corte Z."/>
            <person name="Sonet G."/>
            <person name="Van Belleghem S.M."/>
            <person name="Kostlbacher S."/>
            <person name="Vangestel C."/>
        </authorList>
    </citation>
    <scope>NUCLEOTIDE SEQUENCE [LARGE SCALE GENOMIC DNA]</scope>
    <source>
        <strain evidence="5">W744_W776</strain>
    </source>
</reference>
<evidence type="ECO:0000259" key="4">
    <source>
        <dbReference type="PROSITE" id="PS50089"/>
    </source>
</evidence>
<dbReference type="InterPro" id="IPR013083">
    <property type="entry name" value="Znf_RING/FYVE/PHD"/>
</dbReference>
<evidence type="ECO:0000313" key="6">
    <source>
        <dbReference type="Proteomes" id="UP000827092"/>
    </source>
</evidence>
<name>A0AAV6TKG8_9ARAC</name>
<dbReference type="Proteomes" id="UP000827092">
    <property type="component" value="Unassembled WGS sequence"/>
</dbReference>
<dbReference type="GO" id="GO:0008270">
    <property type="term" value="F:zinc ion binding"/>
    <property type="evidence" value="ECO:0007669"/>
    <property type="project" value="UniProtKB-KW"/>
</dbReference>
<dbReference type="EMBL" id="JAFNEN010002809">
    <property type="protein sequence ID" value="KAG8172339.1"/>
    <property type="molecule type" value="Genomic_DNA"/>
</dbReference>
<dbReference type="SUPFAM" id="SSF57850">
    <property type="entry name" value="RING/U-box"/>
    <property type="match status" value="1"/>
</dbReference>
<dbReference type="AlphaFoldDB" id="A0AAV6TKG8"/>
<sequence>MSSTSTTIMPLVCDPLRDQALLAYKFQSKADLFGFTDYMIMCSEIIRAVDMDDSPELIVSETVDSLFNIFWQNFKINDENIFDYISLVWRPFSDLAAEDLIEDLAKNYAGYRVPVIHWLWKDFLLPKLYHLLRSSWPAHRLTAQQMTWTVSQLKETLYRHTWPDSYFESAEVCTLCTDICITHKYSLNCGHWGCHECIIRWLKDNNTCPYCRSPIYEDLAREQDD</sequence>
<gene>
    <name evidence="5" type="ORF">JTE90_017153</name>
</gene>
<keyword evidence="6" id="KW-1185">Reference proteome</keyword>
<dbReference type="Gene3D" id="3.30.40.10">
    <property type="entry name" value="Zinc/RING finger domain, C3HC4 (zinc finger)"/>
    <property type="match status" value="1"/>
</dbReference>
<keyword evidence="2" id="KW-0862">Zinc</keyword>